<dbReference type="EMBL" id="CADCTC010000312">
    <property type="protein sequence ID" value="CAA9304803.1"/>
    <property type="molecule type" value="Genomic_DNA"/>
</dbReference>
<evidence type="ECO:0000259" key="3">
    <source>
        <dbReference type="PROSITE" id="PS51186"/>
    </source>
</evidence>
<proteinExistence type="predicted"/>
<dbReference type="Pfam" id="PF00583">
    <property type="entry name" value="Acetyltransf_1"/>
    <property type="match status" value="2"/>
</dbReference>
<dbReference type="PROSITE" id="PS51186">
    <property type="entry name" value="GNAT"/>
    <property type="match status" value="2"/>
</dbReference>
<name>A0A6J4KFP7_9CHLR</name>
<dbReference type="Gene3D" id="3.40.630.30">
    <property type="match status" value="2"/>
</dbReference>
<reference evidence="4" key="1">
    <citation type="submission" date="2020-02" db="EMBL/GenBank/DDBJ databases">
        <authorList>
            <person name="Meier V. D."/>
        </authorList>
    </citation>
    <scope>NUCLEOTIDE SEQUENCE</scope>
    <source>
        <strain evidence="4">AVDCRST_MAG77</strain>
    </source>
</reference>
<keyword evidence="1" id="KW-0808">Transferase</keyword>
<dbReference type="InterPro" id="IPR000182">
    <property type="entry name" value="GNAT_dom"/>
</dbReference>
<dbReference type="GO" id="GO:0016747">
    <property type="term" value="F:acyltransferase activity, transferring groups other than amino-acyl groups"/>
    <property type="evidence" value="ECO:0007669"/>
    <property type="project" value="InterPro"/>
</dbReference>
<evidence type="ECO:0000256" key="2">
    <source>
        <dbReference type="ARBA" id="ARBA00023315"/>
    </source>
</evidence>
<evidence type="ECO:0000313" key="4">
    <source>
        <dbReference type="EMBL" id="CAA9304803.1"/>
    </source>
</evidence>
<protein>
    <recommendedName>
        <fullName evidence="3">N-acetyltransferase domain-containing protein</fullName>
    </recommendedName>
</protein>
<dbReference type="PANTHER" id="PTHR43877">
    <property type="entry name" value="AMINOALKYLPHOSPHONATE N-ACETYLTRANSFERASE-RELATED-RELATED"/>
    <property type="match status" value="1"/>
</dbReference>
<dbReference type="SUPFAM" id="SSF55729">
    <property type="entry name" value="Acyl-CoA N-acyltransferases (Nat)"/>
    <property type="match status" value="2"/>
</dbReference>
<sequence length="344" mass="36569">MTTESHAIREADAGDWLAIAALLGRPSSAARELSRHLLTEYDPGIALVATAPGAAEARTVDGSTAPQVAGAVIAGIPRTQALGTPSDERQARLVWISVAPPQRRCGLGTRLLGAALDELRTRGATRVTLTVDGKEIEALALFRATGFELESQDLGLVLPPEGVARLAAKSAPLAGAEIRPLGLDDVPLLIGLLIQLGLERAEAPHDTLEALTPAQVEHWLQNPGTVAFAAWEQDDPRTPLGIAWASRRRDDTVLRFVAVHDDHRRRGIGIALLVSLAQHVALPNVNSAQGGTGSAAPALQRPLRAPLNEPGDEQEFFRALGFEVERITYRMARALRGKSAGPQP</sequence>
<gene>
    <name evidence="4" type="ORF">AVDCRST_MAG77-6271</name>
</gene>
<organism evidence="4">
    <name type="scientific">uncultured Chloroflexota bacterium</name>
    <dbReference type="NCBI Taxonomy" id="166587"/>
    <lineage>
        <taxon>Bacteria</taxon>
        <taxon>Bacillati</taxon>
        <taxon>Chloroflexota</taxon>
        <taxon>environmental samples</taxon>
    </lineage>
</organism>
<feature type="domain" description="N-acetyltransferase" evidence="3">
    <location>
        <begin position="6"/>
        <end position="172"/>
    </location>
</feature>
<accession>A0A6J4KFP7</accession>
<dbReference type="InterPro" id="IPR016181">
    <property type="entry name" value="Acyl_CoA_acyltransferase"/>
</dbReference>
<dbReference type="CDD" id="cd04301">
    <property type="entry name" value="NAT_SF"/>
    <property type="match status" value="1"/>
</dbReference>
<dbReference type="AlphaFoldDB" id="A0A6J4KFP7"/>
<keyword evidence="2" id="KW-0012">Acyltransferase</keyword>
<evidence type="ECO:0000256" key="1">
    <source>
        <dbReference type="ARBA" id="ARBA00022679"/>
    </source>
</evidence>
<dbReference type="InterPro" id="IPR050832">
    <property type="entry name" value="Bact_Acetyltransf"/>
</dbReference>
<feature type="domain" description="N-acetyltransferase" evidence="3">
    <location>
        <begin position="176"/>
        <end position="336"/>
    </location>
</feature>